<organism evidence="1 2">
    <name type="scientific">Nemania bipapillata</name>
    <dbReference type="NCBI Taxonomy" id="110536"/>
    <lineage>
        <taxon>Eukaryota</taxon>
        <taxon>Fungi</taxon>
        <taxon>Dikarya</taxon>
        <taxon>Ascomycota</taxon>
        <taxon>Pezizomycotina</taxon>
        <taxon>Sordariomycetes</taxon>
        <taxon>Xylariomycetidae</taxon>
        <taxon>Xylariales</taxon>
        <taxon>Xylariaceae</taxon>
        <taxon>Nemania</taxon>
    </lineage>
</organism>
<name>A0ACC2HTE5_9PEZI</name>
<proteinExistence type="predicted"/>
<accession>A0ACC2HTE5</accession>
<sequence>MARAQNRKRQHEGDDVHPSEKIKAAGYRDPSNFSPDFWENLSKIWLTPRALRELDRRNHIRPVTEPRIQEKIYSEDLARFARHGGPDLQHLRGLSLDWQNYRSFSANVPFQCPMSKRPRMAALSRSSGSSKNKGEQPASATTLASHSRKSSAYDDNFEVHMNDNEIFLNIVGANDDDDDDDHDPENLGEILERLSRSRESLSPSCFPDSAFRDFRRKNGRVSEDTVLPTVIPIIAGNTDIPNEGHLPFTNLESLTNGEPVKPVPDYFDGASWRAVDSQVRNDLDKTIIPTKHAMNAPIVPNFFLEAKAPREGTDVARRQAGYDGAYGARAMHCLQNYGNDELIYDNNTYAFSSTYHDGALKLYAHHLTAPTTPGGHPVYYMTQLNGYQLTGNSKTFREGVAALRNVRALAKEYRDSFIHAANARVREDSQDAN</sequence>
<dbReference type="Proteomes" id="UP001153334">
    <property type="component" value="Unassembled WGS sequence"/>
</dbReference>
<evidence type="ECO:0000313" key="2">
    <source>
        <dbReference type="Proteomes" id="UP001153334"/>
    </source>
</evidence>
<evidence type="ECO:0000313" key="1">
    <source>
        <dbReference type="EMBL" id="KAJ8106073.1"/>
    </source>
</evidence>
<keyword evidence="2" id="KW-1185">Reference proteome</keyword>
<protein>
    <submittedName>
        <fullName evidence="1">Uncharacterized protein</fullName>
    </submittedName>
</protein>
<gene>
    <name evidence="1" type="ORF">ONZ43_g7185</name>
</gene>
<dbReference type="EMBL" id="JAPESX010002966">
    <property type="protein sequence ID" value="KAJ8106073.1"/>
    <property type="molecule type" value="Genomic_DNA"/>
</dbReference>
<comment type="caution">
    <text evidence="1">The sequence shown here is derived from an EMBL/GenBank/DDBJ whole genome shotgun (WGS) entry which is preliminary data.</text>
</comment>
<reference evidence="1" key="1">
    <citation type="submission" date="2022-11" db="EMBL/GenBank/DDBJ databases">
        <title>Genome Sequence of Nemania bipapillata.</title>
        <authorList>
            <person name="Buettner E."/>
        </authorList>
    </citation>
    <scope>NUCLEOTIDE SEQUENCE</scope>
    <source>
        <strain evidence="1">CP14</strain>
    </source>
</reference>